<dbReference type="Proteomes" id="UP001596145">
    <property type="component" value="Unassembled WGS sequence"/>
</dbReference>
<evidence type="ECO:0000313" key="3">
    <source>
        <dbReference type="EMBL" id="MFC5134706.1"/>
    </source>
</evidence>
<gene>
    <name evidence="3" type="ORF">ACFPJA_08220</name>
</gene>
<comment type="caution">
    <text evidence="3">The sequence shown here is derived from an EMBL/GenBank/DDBJ whole genome shotgun (WGS) entry which is preliminary data.</text>
</comment>
<evidence type="ECO:0000256" key="2">
    <source>
        <dbReference type="SAM" id="Phobius"/>
    </source>
</evidence>
<keyword evidence="2" id="KW-0472">Membrane</keyword>
<protein>
    <submittedName>
        <fullName evidence="3">DUF3311 domain-containing protein</fullName>
    </submittedName>
</protein>
<evidence type="ECO:0000256" key="1">
    <source>
        <dbReference type="SAM" id="MobiDB-lite"/>
    </source>
</evidence>
<accession>A0ABD5QRQ3</accession>
<dbReference type="EMBL" id="JBHSKV010000010">
    <property type="protein sequence ID" value="MFC5134706.1"/>
    <property type="molecule type" value="Genomic_DNA"/>
</dbReference>
<evidence type="ECO:0000313" key="4">
    <source>
        <dbReference type="Proteomes" id="UP001596145"/>
    </source>
</evidence>
<organism evidence="3 4">
    <name type="scientific">Halorubrum glutamatedens</name>
    <dbReference type="NCBI Taxonomy" id="2707018"/>
    <lineage>
        <taxon>Archaea</taxon>
        <taxon>Methanobacteriati</taxon>
        <taxon>Methanobacteriota</taxon>
        <taxon>Stenosarchaea group</taxon>
        <taxon>Halobacteria</taxon>
        <taxon>Halobacteriales</taxon>
        <taxon>Haloferacaceae</taxon>
        <taxon>Halorubrum</taxon>
    </lineage>
</organism>
<feature type="transmembrane region" description="Helical" evidence="2">
    <location>
        <begin position="7"/>
        <end position="27"/>
    </location>
</feature>
<sequence length="101" mass="11106">MVRRSRDLVWVPTFAVLVAFAVPWPLWGVDRVVAGLPVWIWWHVGWLGLSALAFRAFVRSGAWERGMGLDAEKRNAGEGDCGPDAATDGGPDTVIDGCERR</sequence>
<dbReference type="RefSeq" id="WP_122106229.1">
    <property type="nucleotide sequence ID" value="NZ_JBHSKV010000010.1"/>
</dbReference>
<feature type="transmembrane region" description="Helical" evidence="2">
    <location>
        <begin position="39"/>
        <end position="58"/>
    </location>
</feature>
<name>A0ABD5QRQ3_9EURY</name>
<reference evidence="3 4" key="1">
    <citation type="journal article" date="2019" name="Int. J. Syst. Evol. Microbiol.">
        <title>The Global Catalogue of Microorganisms (GCM) 10K type strain sequencing project: providing services to taxonomists for standard genome sequencing and annotation.</title>
        <authorList>
            <consortium name="The Broad Institute Genomics Platform"/>
            <consortium name="The Broad Institute Genome Sequencing Center for Infectious Disease"/>
            <person name="Wu L."/>
            <person name="Ma J."/>
        </authorList>
    </citation>
    <scope>NUCLEOTIDE SEQUENCE [LARGE SCALE GENOMIC DNA]</scope>
    <source>
        <strain evidence="3 4">CGMCC 1.16026</strain>
    </source>
</reference>
<dbReference type="AlphaFoldDB" id="A0ABD5QRQ3"/>
<keyword evidence="4" id="KW-1185">Reference proteome</keyword>
<keyword evidence="2" id="KW-1133">Transmembrane helix</keyword>
<proteinExistence type="predicted"/>
<feature type="region of interest" description="Disordered" evidence="1">
    <location>
        <begin position="73"/>
        <end position="101"/>
    </location>
</feature>
<keyword evidence="2" id="KW-0812">Transmembrane</keyword>